<dbReference type="Proteomes" id="UP000318331">
    <property type="component" value="Unassembled WGS sequence"/>
</dbReference>
<feature type="region of interest" description="Disordered" evidence="1">
    <location>
        <begin position="50"/>
        <end position="72"/>
    </location>
</feature>
<dbReference type="OrthoDB" id="5196645at2"/>
<gene>
    <name evidence="4" type="ORF">FB466_1819</name>
</gene>
<evidence type="ECO:0000256" key="2">
    <source>
        <dbReference type="SAM" id="Phobius"/>
    </source>
</evidence>
<keyword evidence="2" id="KW-0812">Transmembrane</keyword>
<dbReference type="Pfam" id="PF07510">
    <property type="entry name" value="GmrSD_C"/>
    <property type="match status" value="1"/>
</dbReference>
<evidence type="ECO:0000256" key="1">
    <source>
        <dbReference type="SAM" id="MobiDB-lite"/>
    </source>
</evidence>
<feature type="transmembrane region" description="Helical" evidence="2">
    <location>
        <begin position="20"/>
        <end position="40"/>
    </location>
</feature>
<keyword evidence="2" id="KW-1133">Transmembrane helix</keyword>
<dbReference type="EMBL" id="VFPN01000002">
    <property type="protein sequence ID" value="TQM63553.1"/>
    <property type="molecule type" value="Genomic_DNA"/>
</dbReference>
<proteinExistence type="predicted"/>
<comment type="caution">
    <text evidence="4">The sequence shown here is derived from an EMBL/GenBank/DDBJ whole genome shotgun (WGS) entry which is preliminary data.</text>
</comment>
<evidence type="ECO:0000259" key="3">
    <source>
        <dbReference type="Pfam" id="PF07510"/>
    </source>
</evidence>
<protein>
    <submittedName>
        <fullName evidence="4">Uncharacterized protein DUF1524</fullName>
    </submittedName>
</protein>
<keyword evidence="5" id="KW-1185">Reference proteome</keyword>
<dbReference type="AlphaFoldDB" id="A0A543HYX8"/>
<accession>A0A543HYX8</accession>
<dbReference type="InterPro" id="IPR011089">
    <property type="entry name" value="GmrSD_C"/>
</dbReference>
<feature type="domain" description="GmrSD restriction endonucleases C-terminal" evidence="3">
    <location>
        <begin position="142"/>
        <end position="266"/>
    </location>
</feature>
<evidence type="ECO:0000313" key="5">
    <source>
        <dbReference type="Proteomes" id="UP000318331"/>
    </source>
</evidence>
<reference evidence="4 5" key="1">
    <citation type="submission" date="2019-06" db="EMBL/GenBank/DDBJ databases">
        <title>Sequencing the genomes of 1000 actinobacteria strains.</title>
        <authorList>
            <person name="Klenk H.-P."/>
        </authorList>
    </citation>
    <scope>NUCLEOTIDE SEQUENCE [LARGE SCALE GENOMIC DNA]</scope>
    <source>
        <strain evidence="4 5">DSM 18031</strain>
    </source>
</reference>
<dbReference type="RefSeq" id="WP_141917692.1">
    <property type="nucleotide sequence ID" value="NZ_BAAAYS010000028.1"/>
</dbReference>
<sequence length="290" mass="30894">MSTSKNAATRAARARTARRARLAGLVVAFVLVTLCTLQYLEREGIVAFPGADAHRPGNSEVESADSPVRSASSGQLTAASADILLASGLAHATDGGVRVDTRAALDALDGIPAPTGRSTGVAYDRAAQFGDGWVDTDHNGCDTRNDVLRRDLTDVRLVPNTHGCRVLSGSLYSMYRGERVTGEPGKVGDVIHIDHVVALSWAWKNGADAWSRDARIGFANDPIHLKAEEAGENTRKSDDGPAAWSPPNPEGVCEYAALFTNAVAEYRLSLPSDDRRALRSMFLSSCGETF</sequence>
<dbReference type="PANTHER" id="PTHR24094:SF15">
    <property type="entry name" value="AMP-DEPENDENT SYNTHETASE_LIGASE DOMAIN-CONTAINING PROTEIN-RELATED"/>
    <property type="match status" value="1"/>
</dbReference>
<dbReference type="PANTHER" id="PTHR24094">
    <property type="entry name" value="SECRETED PROTEIN"/>
    <property type="match status" value="1"/>
</dbReference>
<keyword evidence="2" id="KW-0472">Membrane</keyword>
<name>A0A543HYX8_9MICO</name>
<organism evidence="4 5">
    <name type="scientific">Klugiella xanthotipulae</name>
    <dbReference type="NCBI Taxonomy" id="244735"/>
    <lineage>
        <taxon>Bacteria</taxon>
        <taxon>Bacillati</taxon>
        <taxon>Actinomycetota</taxon>
        <taxon>Actinomycetes</taxon>
        <taxon>Micrococcales</taxon>
        <taxon>Microbacteriaceae</taxon>
        <taxon>Klugiella</taxon>
    </lineage>
</organism>
<evidence type="ECO:0000313" key="4">
    <source>
        <dbReference type="EMBL" id="TQM63553.1"/>
    </source>
</evidence>